<proteinExistence type="predicted"/>
<evidence type="ECO:0000313" key="1">
    <source>
        <dbReference type="EMBL" id="CDM29490.1"/>
    </source>
</evidence>
<evidence type="ECO:0000313" key="2">
    <source>
        <dbReference type="Proteomes" id="UP000030686"/>
    </source>
</evidence>
<dbReference type="Proteomes" id="UP000030686">
    <property type="component" value="Unassembled WGS sequence"/>
</dbReference>
<gene>
    <name evidence="1" type="ORF">PROQFM164_S01g003302</name>
</gene>
<dbReference type="AlphaFoldDB" id="W6PZM0"/>
<accession>W6PZM0</accession>
<protein>
    <submittedName>
        <fullName evidence="1">Genomic scaffold, ProqFM164S01</fullName>
    </submittedName>
</protein>
<sequence>MQSLAEYNIYVNNVRTRSAASVHIKPPLSIRHLRSVASKEIDQPMTVDPNDKLYTTALSAPSDELKRVSYT</sequence>
<name>W6PZM0_PENRF</name>
<dbReference type="EMBL" id="HG792015">
    <property type="protein sequence ID" value="CDM29490.1"/>
    <property type="molecule type" value="Genomic_DNA"/>
</dbReference>
<reference evidence="1" key="1">
    <citation type="journal article" date="2014" name="Nat. Commun.">
        <title>Multiple recent horizontal transfers of a large genomic region in cheese making fungi.</title>
        <authorList>
            <person name="Cheeseman K."/>
            <person name="Ropars J."/>
            <person name="Renault P."/>
            <person name="Dupont J."/>
            <person name="Gouzy J."/>
            <person name="Branca A."/>
            <person name="Abraham A.L."/>
            <person name="Ceppi M."/>
            <person name="Conseiller E."/>
            <person name="Debuchy R."/>
            <person name="Malagnac F."/>
            <person name="Goarin A."/>
            <person name="Silar P."/>
            <person name="Lacoste S."/>
            <person name="Sallet E."/>
            <person name="Bensimon A."/>
            <person name="Giraud T."/>
            <person name="Brygoo Y."/>
        </authorList>
    </citation>
    <scope>NUCLEOTIDE SEQUENCE [LARGE SCALE GENOMIC DNA]</scope>
    <source>
        <strain evidence="1">FM164</strain>
    </source>
</reference>
<keyword evidence="2" id="KW-1185">Reference proteome</keyword>
<organism evidence="1 2">
    <name type="scientific">Penicillium roqueforti (strain FM164)</name>
    <dbReference type="NCBI Taxonomy" id="1365484"/>
    <lineage>
        <taxon>Eukaryota</taxon>
        <taxon>Fungi</taxon>
        <taxon>Dikarya</taxon>
        <taxon>Ascomycota</taxon>
        <taxon>Pezizomycotina</taxon>
        <taxon>Eurotiomycetes</taxon>
        <taxon>Eurotiomycetidae</taxon>
        <taxon>Eurotiales</taxon>
        <taxon>Aspergillaceae</taxon>
        <taxon>Penicillium</taxon>
    </lineage>
</organism>